<evidence type="ECO:0000259" key="16">
    <source>
        <dbReference type="Pfam" id="PF00696"/>
    </source>
</evidence>
<evidence type="ECO:0000256" key="4">
    <source>
        <dbReference type="ARBA" id="ARBA00005139"/>
    </source>
</evidence>
<comment type="caution">
    <text evidence="17">The sequence shown here is derived from an EMBL/GenBank/DDBJ whole genome shotgun (WGS) entry which is preliminary data.</text>
</comment>
<dbReference type="SUPFAM" id="SSF53633">
    <property type="entry name" value="Carbamate kinase-like"/>
    <property type="match status" value="1"/>
</dbReference>
<dbReference type="GO" id="GO:0005524">
    <property type="term" value="F:ATP binding"/>
    <property type="evidence" value="ECO:0007669"/>
    <property type="project" value="UniProtKB-KW"/>
</dbReference>
<dbReference type="PANTHER" id="PTHR21499">
    <property type="entry name" value="ASPARTATE KINASE"/>
    <property type="match status" value="1"/>
</dbReference>
<evidence type="ECO:0000313" key="18">
    <source>
        <dbReference type="Proteomes" id="UP000467132"/>
    </source>
</evidence>
<keyword evidence="6 15" id="KW-0028">Amino-acid biosynthesis</keyword>
<comment type="function">
    <text evidence="1">Catalyzes the phosphorylation of the beta-carboxyl group of aspartic acid with ATP to yield 4-phospho-L-aspartate, which is involved in the branched biosynthetic pathway leading to the biosynthesis of amino acids threonine, isoleucine and methionine.</text>
</comment>
<comment type="catalytic activity">
    <reaction evidence="13 14">
        <text>L-aspartate + ATP = 4-phospho-L-aspartate + ADP</text>
        <dbReference type="Rhea" id="RHEA:23776"/>
        <dbReference type="ChEBI" id="CHEBI:29991"/>
        <dbReference type="ChEBI" id="CHEBI:30616"/>
        <dbReference type="ChEBI" id="CHEBI:57535"/>
        <dbReference type="ChEBI" id="CHEBI:456216"/>
        <dbReference type="EC" id="2.7.2.4"/>
    </reaction>
</comment>
<dbReference type="GO" id="GO:0009090">
    <property type="term" value="P:homoserine biosynthetic process"/>
    <property type="evidence" value="ECO:0007669"/>
    <property type="project" value="TreeGrafter"/>
</dbReference>
<dbReference type="EMBL" id="QXXA01000009">
    <property type="protein sequence ID" value="NBI06844.1"/>
    <property type="molecule type" value="Genomic_DNA"/>
</dbReference>
<dbReference type="GO" id="GO:0009089">
    <property type="term" value="P:lysine biosynthetic process via diaminopimelate"/>
    <property type="evidence" value="ECO:0007669"/>
    <property type="project" value="UniProtKB-UniPathway"/>
</dbReference>
<evidence type="ECO:0000256" key="5">
    <source>
        <dbReference type="ARBA" id="ARBA00010122"/>
    </source>
</evidence>
<dbReference type="InterPro" id="IPR018042">
    <property type="entry name" value="Aspartate_kinase_CS"/>
</dbReference>
<dbReference type="Pfam" id="PF00696">
    <property type="entry name" value="AA_kinase"/>
    <property type="match status" value="1"/>
</dbReference>
<sequence length="331" mass="37127">MNIIVQKYGGTSLKDIYSKKSFLSHVKKCISNNNKLVIVVSAIGRKGDSYATDTLINQLEKINKNINPKIKDLIMSCGEIISASIISHLLETENVDCEVLTGYQAGILTDDNFTKSKIIDIDTTKIKKYLNKNKVVVVAGFQGKTKNNEITTLGRGGSDTTAVALGAYLNAKRVDIFTDVDGVAFIDPNLIKNTKYIEKISYNNMYKLASNGACVVHPRAVMIGEKYNIPIRVCSIFSNTLGTLITNYNDNNMKKVIGIAVRNEENRSFISILFSEEYKAEITKNICDYLNSNKKEKEELQVICDNEKITFIVENKNLDYHINNLYKIFIT</sequence>
<dbReference type="AlphaFoldDB" id="A0A845QXW7"/>
<evidence type="ECO:0000256" key="12">
    <source>
        <dbReference type="ARBA" id="ARBA00023154"/>
    </source>
</evidence>
<keyword evidence="10" id="KW-0067">ATP-binding</keyword>
<dbReference type="NCBIfam" id="TIGR00657">
    <property type="entry name" value="asp_kinases"/>
    <property type="match status" value="1"/>
</dbReference>
<evidence type="ECO:0000256" key="9">
    <source>
        <dbReference type="ARBA" id="ARBA00022777"/>
    </source>
</evidence>
<dbReference type="InterPro" id="IPR001048">
    <property type="entry name" value="Asp/Glu/Uridylate_kinase"/>
</dbReference>
<dbReference type="PROSITE" id="PS00324">
    <property type="entry name" value="ASPARTOKINASE"/>
    <property type="match status" value="1"/>
</dbReference>
<comment type="similarity">
    <text evidence="5 14">Belongs to the aspartokinase family.</text>
</comment>
<dbReference type="OrthoDB" id="9799110at2"/>
<keyword evidence="11" id="KW-0220">Diaminopimelate biosynthesis</keyword>
<accession>A0A845QXW7</accession>
<comment type="pathway">
    <text evidence="3 15">Amino-acid biosynthesis; L-methionine biosynthesis via de novo pathway; L-homoserine from L-aspartate: step 1/3.</text>
</comment>
<dbReference type="Proteomes" id="UP000467132">
    <property type="component" value="Unassembled WGS sequence"/>
</dbReference>
<dbReference type="GO" id="GO:0019877">
    <property type="term" value="P:diaminopimelate biosynthetic process"/>
    <property type="evidence" value="ECO:0007669"/>
    <property type="project" value="UniProtKB-KW"/>
</dbReference>
<keyword evidence="9 14" id="KW-0418">Kinase</keyword>
<dbReference type="Gene3D" id="3.40.1160.10">
    <property type="entry name" value="Acetylglutamate kinase-like"/>
    <property type="match status" value="1"/>
</dbReference>
<evidence type="ECO:0000256" key="6">
    <source>
        <dbReference type="ARBA" id="ARBA00022605"/>
    </source>
</evidence>
<comment type="pathway">
    <text evidence="4 15">Amino-acid biosynthesis; L-threonine biosynthesis; L-threonine from L-aspartate: step 1/5.</text>
</comment>
<organism evidence="17 18">
    <name type="scientific">Senegalia massiliensis</name>
    <dbReference type="NCBI Taxonomy" id="1720316"/>
    <lineage>
        <taxon>Bacteria</taxon>
        <taxon>Bacillati</taxon>
        <taxon>Bacillota</taxon>
        <taxon>Clostridia</taxon>
        <taxon>Eubacteriales</taxon>
        <taxon>Clostridiaceae</taxon>
        <taxon>Senegalia</taxon>
    </lineage>
</organism>
<dbReference type="InterPro" id="IPR036393">
    <property type="entry name" value="AceGlu_kinase-like_sf"/>
</dbReference>
<evidence type="ECO:0000256" key="14">
    <source>
        <dbReference type="RuleBase" id="RU003448"/>
    </source>
</evidence>
<evidence type="ECO:0000256" key="15">
    <source>
        <dbReference type="RuleBase" id="RU004249"/>
    </source>
</evidence>
<evidence type="ECO:0000256" key="1">
    <source>
        <dbReference type="ARBA" id="ARBA00003121"/>
    </source>
</evidence>
<dbReference type="UniPathway" id="UPA00050">
    <property type="reaction ID" value="UER00461"/>
</dbReference>
<evidence type="ECO:0000256" key="11">
    <source>
        <dbReference type="ARBA" id="ARBA00022915"/>
    </source>
</evidence>
<dbReference type="EC" id="2.7.2.4" evidence="14"/>
<evidence type="ECO:0000256" key="10">
    <source>
        <dbReference type="ARBA" id="ARBA00022840"/>
    </source>
</evidence>
<evidence type="ECO:0000256" key="2">
    <source>
        <dbReference type="ARBA" id="ARBA00004766"/>
    </source>
</evidence>
<reference evidence="17 18" key="1">
    <citation type="submission" date="2018-08" db="EMBL/GenBank/DDBJ databases">
        <title>Murine metabolic-syndrome-specific gut microbial biobank.</title>
        <authorList>
            <person name="Liu C."/>
        </authorList>
    </citation>
    <scope>NUCLEOTIDE SEQUENCE [LARGE SCALE GENOMIC DNA]</scope>
    <source>
        <strain evidence="17 18">583</strain>
    </source>
</reference>
<name>A0A845QXW7_9CLOT</name>
<dbReference type="RefSeq" id="WP_160197329.1">
    <property type="nucleotide sequence ID" value="NZ_QXXA01000009.1"/>
</dbReference>
<comment type="pathway">
    <text evidence="2 15">Amino-acid biosynthesis; L-lysine biosynthesis via DAP pathway; (S)-tetrahydrodipicolinate from L-aspartate: step 1/4.</text>
</comment>
<keyword evidence="12" id="KW-0457">Lysine biosynthesis</keyword>
<evidence type="ECO:0000313" key="17">
    <source>
        <dbReference type="EMBL" id="NBI06844.1"/>
    </source>
</evidence>
<dbReference type="UniPathway" id="UPA00034">
    <property type="reaction ID" value="UER00015"/>
</dbReference>
<feature type="domain" description="Aspartate/glutamate/uridylate kinase" evidence="16">
    <location>
        <begin position="2"/>
        <end position="235"/>
    </location>
</feature>
<dbReference type="PANTHER" id="PTHR21499:SF3">
    <property type="entry name" value="ASPARTOKINASE"/>
    <property type="match status" value="1"/>
</dbReference>
<protein>
    <recommendedName>
        <fullName evidence="14">Aspartokinase</fullName>
        <ecNumber evidence="14">2.7.2.4</ecNumber>
    </recommendedName>
</protein>
<evidence type="ECO:0000256" key="3">
    <source>
        <dbReference type="ARBA" id="ARBA00004986"/>
    </source>
</evidence>
<dbReference type="GO" id="GO:0005829">
    <property type="term" value="C:cytosol"/>
    <property type="evidence" value="ECO:0007669"/>
    <property type="project" value="TreeGrafter"/>
</dbReference>
<gene>
    <name evidence="17" type="ORF">D3Z33_08265</name>
</gene>
<dbReference type="UniPathway" id="UPA00051">
    <property type="reaction ID" value="UER00462"/>
</dbReference>
<evidence type="ECO:0000256" key="8">
    <source>
        <dbReference type="ARBA" id="ARBA00022741"/>
    </source>
</evidence>
<evidence type="ECO:0000256" key="13">
    <source>
        <dbReference type="ARBA" id="ARBA00047872"/>
    </source>
</evidence>
<keyword evidence="7 14" id="KW-0808">Transferase</keyword>
<keyword evidence="8" id="KW-0547">Nucleotide-binding</keyword>
<keyword evidence="18" id="KW-1185">Reference proteome</keyword>
<evidence type="ECO:0000256" key="7">
    <source>
        <dbReference type="ARBA" id="ARBA00022679"/>
    </source>
</evidence>
<dbReference type="GO" id="GO:0004072">
    <property type="term" value="F:aspartate kinase activity"/>
    <property type="evidence" value="ECO:0007669"/>
    <property type="project" value="UniProtKB-EC"/>
</dbReference>
<dbReference type="GO" id="GO:0009088">
    <property type="term" value="P:threonine biosynthetic process"/>
    <property type="evidence" value="ECO:0007669"/>
    <property type="project" value="UniProtKB-UniPathway"/>
</dbReference>
<dbReference type="InterPro" id="IPR001341">
    <property type="entry name" value="Asp_kinase"/>
</dbReference>
<proteinExistence type="inferred from homology"/>